<feature type="DNA-binding region" description="OmpR/PhoB-type" evidence="5">
    <location>
        <begin position="1"/>
        <end position="97"/>
    </location>
</feature>
<dbReference type="SMART" id="SM00862">
    <property type="entry name" value="Trans_reg_C"/>
    <property type="match status" value="1"/>
</dbReference>
<feature type="domain" description="OmpR/PhoB-type" evidence="6">
    <location>
        <begin position="1"/>
        <end position="97"/>
    </location>
</feature>
<dbReference type="Proteomes" id="UP000661193">
    <property type="component" value="Unassembled WGS sequence"/>
</dbReference>
<sequence>MRIRLLGPVEVESADGPLDVGPRQRRAVLAALAVDAGTPVSIDTLTERVWGPAAPEAPRSALYAHVARLRRALAQVDDDSGTPISLSRHGDGYVLNVDRQQVDLHRLNQLIDTGRAGTQTSDVERIAALREAMELWRGDPLATLAGDWANRVRRSVASQLISLAGAWSNEELRLGNPEAVADRLARILGSYPLAEPLVALQMRALCSMGRTPEALQYYVDTRAQIVEQFGAEPGPELRNLHVAILRGELDEPYAVNVGPVAAPVRHVPRQLPADIARFSGRHDDLAPLLKLLNPAGTADSAPVVSIYGAAGVGKSALAIHAAHRLAGRYPDGQLYIDLRGTSVDAEPLTPVDALARLLRTLGVSSMSSDPEQVDEAAALFRSVVAGRRLLLVLDNAVDAAQVRPLLPSGAGCGTLVTSRQPLAGLGDVSQLRVGPLTVADAIALLSHWVGAERVAAEPEAATAIAEWCECLPLALRIVGARLVARPGWPLAELRDRLADERRRLDNLEFDGVGLRASMAGSYDRLSGSPDISERAIAEAFKLLGTSPMTELSRSTAARLLARSEAHTERILERLVDVQLLETSTPGSYRMGELLRLYARERFAGLPEK</sequence>
<dbReference type="PANTHER" id="PTHR35807:SF1">
    <property type="entry name" value="TRANSCRIPTIONAL REGULATOR REDD"/>
    <property type="match status" value="1"/>
</dbReference>
<evidence type="ECO:0000313" key="8">
    <source>
        <dbReference type="Proteomes" id="UP000661193"/>
    </source>
</evidence>
<evidence type="ECO:0000256" key="5">
    <source>
        <dbReference type="PROSITE-ProRule" id="PRU01091"/>
    </source>
</evidence>
<evidence type="ECO:0000256" key="4">
    <source>
        <dbReference type="ARBA" id="ARBA00023163"/>
    </source>
</evidence>
<dbReference type="InterPro" id="IPR011990">
    <property type="entry name" value="TPR-like_helical_dom_sf"/>
</dbReference>
<keyword evidence="3 5" id="KW-0238">DNA-binding</keyword>
<dbReference type="PRINTS" id="PR00364">
    <property type="entry name" value="DISEASERSIST"/>
</dbReference>
<accession>A0ABS1UJD5</accession>
<comment type="caution">
    <text evidence="7">The sequence shown here is derived from an EMBL/GenBank/DDBJ whole genome shotgun (WGS) entry which is preliminary data.</text>
</comment>
<dbReference type="SUPFAM" id="SSF52540">
    <property type="entry name" value="P-loop containing nucleoside triphosphate hydrolases"/>
    <property type="match status" value="1"/>
</dbReference>
<reference evidence="7 8" key="1">
    <citation type="submission" date="2021-01" db="EMBL/GenBank/DDBJ databases">
        <title>Genome sequencing of Micromonospora fiedleri MG-37.</title>
        <authorList>
            <person name="Moreland P.E.J."/>
            <person name="Stach J.E.M."/>
        </authorList>
    </citation>
    <scope>NUCLEOTIDE SEQUENCE [LARGE SCALE GENOMIC DNA]</scope>
    <source>
        <strain evidence="7 8">MG-37</strain>
    </source>
</reference>
<dbReference type="InterPro" id="IPR016032">
    <property type="entry name" value="Sig_transdc_resp-reg_C-effctor"/>
</dbReference>
<dbReference type="Gene3D" id="3.40.50.300">
    <property type="entry name" value="P-loop containing nucleotide triphosphate hydrolases"/>
    <property type="match status" value="1"/>
</dbReference>
<dbReference type="Pfam" id="PF13191">
    <property type="entry name" value="AAA_16"/>
    <property type="match status" value="1"/>
</dbReference>
<keyword evidence="8" id="KW-1185">Reference proteome</keyword>
<keyword evidence="2" id="KW-0805">Transcription regulation</keyword>
<dbReference type="Gene3D" id="1.10.10.10">
    <property type="entry name" value="Winged helix-like DNA-binding domain superfamily/Winged helix DNA-binding domain"/>
    <property type="match status" value="1"/>
</dbReference>
<comment type="similarity">
    <text evidence="1">Belongs to the AfsR/DnrI/RedD regulatory family.</text>
</comment>
<dbReference type="PROSITE" id="PS51755">
    <property type="entry name" value="OMPR_PHOB"/>
    <property type="match status" value="1"/>
</dbReference>
<dbReference type="RefSeq" id="WP_203220036.1">
    <property type="nucleotide sequence ID" value="NZ_JAETXL010000001.1"/>
</dbReference>
<dbReference type="Gene3D" id="1.25.40.10">
    <property type="entry name" value="Tetratricopeptide repeat domain"/>
    <property type="match status" value="1"/>
</dbReference>
<dbReference type="InterPro" id="IPR041664">
    <property type="entry name" value="AAA_16"/>
</dbReference>
<dbReference type="EMBL" id="JAETXL010000001">
    <property type="protein sequence ID" value="MBL6275050.1"/>
    <property type="molecule type" value="Genomic_DNA"/>
</dbReference>
<protein>
    <submittedName>
        <fullName evidence="7">Winged helix-turn-helix domain-containing protein</fullName>
    </submittedName>
</protein>
<evidence type="ECO:0000256" key="3">
    <source>
        <dbReference type="ARBA" id="ARBA00023125"/>
    </source>
</evidence>
<dbReference type="SUPFAM" id="SSF48452">
    <property type="entry name" value="TPR-like"/>
    <property type="match status" value="1"/>
</dbReference>
<dbReference type="InterPro" id="IPR005158">
    <property type="entry name" value="BTAD"/>
</dbReference>
<evidence type="ECO:0000256" key="2">
    <source>
        <dbReference type="ARBA" id="ARBA00023015"/>
    </source>
</evidence>
<dbReference type="SUPFAM" id="SSF46894">
    <property type="entry name" value="C-terminal effector domain of the bipartite response regulators"/>
    <property type="match status" value="1"/>
</dbReference>
<dbReference type="InterPro" id="IPR001867">
    <property type="entry name" value="OmpR/PhoB-type_DNA-bd"/>
</dbReference>
<dbReference type="InterPro" id="IPR027417">
    <property type="entry name" value="P-loop_NTPase"/>
</dbReference>
<gene>
    <name evidence="7" type="ORF">JMF97_02595</name>
</gene>
<evidence type="ECO:0000259" key="6">
    <source>
        <dbReference type="PROSITE" id="PS51755"/>
    </source>
</evidence>
<dbReference type="InterPro" id="IPR051677">
    <property type="entry name" value="AfsR-DnrI-RedD_regulator"/>
</dbReference>
<dbReference type="PANTHER" id="PTHR35807">
    <property type="entry name" value="TRANSCRIPTIONAL REGULATOR REDD-RELATED"/>
    <property type="match status" value="1"/>
</dbReference>
<evidence type="ECO:0000313" key="7">
    <source>
        <dbReference type="EMBL" id="MBL6275050.1"/>
    </source>
</evidence>
<evidence type="ECO:0000256" key="1">
    <source>
        <dbReference type="ARBA" id="ARBA00005820"/>
    </source>
</evidence>
<name>A0ABS1UJD5_9ACTN</name>
<keyword evidence="4" id="KW-0804">Transcription</keyword>
<dbReference type="Pfam" id="PF03704">
    <property type="entry name" value="BTAD"/>
    <property type="match status" value="1"/>
</dbReference>
<dbReference type="Pfam" id="PF00486">
    <property type="entry name" value="Trans_reg_C"/>
    <property type="match status" value="1"/>
</dbReference>
<proteinExistence type="inferred from homology"/>
<organism evidence="7 8">
    <name type="scientific">Micromonospora fiedleri</name>
    <dbReference type="NCBI Taxonomy" id="1157498"/>
    <lineage>
        <taxon>Bacteria</taxon>
        <taxon>Bacillati</taxon>
        <taxon>Actinomycetota</taxon>
        <taxon>Actinomycetes</taxon>
        <taxon>Micromonosporales</taxon>
        <taxon>Micromonosporaceae</taxon>
        <taxon>Micromonospora</taxon>
    </lineage>
</organism>
<dbReference type="SMART" id="SM01043">
    <property type="entry name" value="BTAD"/>
    <property type="match status" value="1"/>
</dbReference>
<dbReference type="InterPro" id="IPR036388">
    <property type="entry name" value="WH-like_DNA-bd_sf"/>
</dbReference>